<name>A0ABU3RQ98_9BACL</name>
<gene>
    <name evidence="2" type="ORF">RQP52_36040</name>
</gene>
<sequence length="56" mass="6333">MPKNEADPKYDRENNRADSKNHQQNDTSILEEAQTLSSSKAADYVPSLNNINKNQV</sequence>
<organism evidence="2 3">
    <name type="scientific">Paenibacillus violae</name>
    <dbReference type="NCBI Taxonomy" id="3077234"/>
    <lineage>
        <taxon>Bacteria</taxon>
        <taxon>Bacillati</taxon>
        <taxon>Bacillota</taxon>
        <taxon>Bacilli</taxon>
        <taxon>Bacillales</taxon>
        <taxon>Paenibacillaceae</taxon>
        <taxon>Paenibacillus</taxon>
    </lineage>
</organism>
<evidence type="ECO:0000313" key="3">
    <source>
        <dbReference type="Proteomes" id="UP001260980"/>
    </source>
</evidence>
<comment type="caution">
    <text evidence="2">The sequence shown here is derived from an EMBL/GenBank/DDBJ whole genome shotgun (WGS) entry which is preliminary data.</text>
</comment>
<feature type="compositionally biased region" description="Basic and acidic residues" evidence="1">
    <location>
        <begin position="1"/>
        <end position="23"/>
    </location>
</feature>
<dbReference type="Proteomes" id="UP001260980">
    <property type="component" value="Unassembled WGS sequence"/>
</dbReference>
<dbReference type="RefSeq" id="WP_315956264.1">
    <property type="nucleotide sequence ID" value="NZ_JAWCUD010000027.1"/>
</dbReference>
<protein>
    <recommendedName>
        <fullName evidence="4">DUF4025 domain-containing protein</fullName>
    </recommendedName>
</protein>
<keyword evidence="3" id="KW-1185">Reference proteome</keyword>
<reference evidence="2 3" key="1">
    <citation type="submission" date="2023-10" db="EMBL/GenBank/DDBJ databases">
        <title>Paenibacillus strain PFR10 Genome sequencing and assembly.</title>
        <authorList>
            <person name="Kim I."/>
        </authorList>
    </citation>
    <scope>NUCLEOTIDE SEQUENCE [LARGE SCALE GENOMIC DNA]</scope>
    <source>
        <strain evidence="2 3">PFR10</strain>
    </source>
</reference>
<evidence type="ECO:0000313" key="2">
    <source>
        <dbReference type="EMBL" id="MDU0206473.1"/>
    </source>
</evidence>
<accession>A0ABU3RQ98</accession>
<proteinExistence type="predicted"/>
<evidence type="ECO:0000256" key="1">
    <source>
        <dbReference type="SAM" id="MobiDB-lite"/>
    </source>
</evidence>
<dbReference type="EMBL" id="JAWCUD010000027">
    <property type="protein sequence ID" value="MDU0206473.1"/>
    <property type="molecule type" value="Genomic_DNA"/>
</dbReference>
<evidence type="ECO:0008006" key="4">
    <source>
        <dbReference type="Google" id="ProtNLM"/>
    </source>
</evidence>
<feature type="region of interest" description="Disordered" evidence="1">
    <location>
        <begin position="1"/>
        <end position="28"/>
    </location>
</feature>